<evidence type="ECO:0000313" key="3">
    <source>
        <dbReference type="Proteomes" id="UP001234216"/>
    </source>
</evidence>
<evidence type="ECO:0000313" key="2">
    <source>
        <dbReference type="EMBL" id="MDQ0913591.1"/>
    </source>
</evidence>
<dbReference type="Proteomes" id="UP001234216">
    <property type="component" value="Unassembled WGS sequence"/>
</dbReference>
<dbReference type="AlphaFoldDB" id="A0AAW8FU76"/>
<feature type="region of interest" description="Disordered" evidence="1">
    <location>
        <begin position="102"/>
        <end position="131"/>
    </location>
</feature>
<gene>
    <name evidence="2" type="ORF">QFZ22_009663</name>
</gene>
<organism evidence="2 3">
    <name type="scientific">Streptomyces canus</name>
    <dbReference type="NCBI Taxonomy" id="58343"/>
    <lineage>
        <taxon>Bacteria</taxon>
        <taxon>Bacillati</taxon>
        <taxon>Actinomycetota</taxon>
        <taxon>Actinomycetes</taxon>
        <taxon>Kitasatosporales</taxon>
        <taxon>Streptomycetaceae</taxon>
        <taxon>Streptomyces</taxon>
        <taxon>Streptomyces aurantiacus group</taxon>
    </lineage>
</organism>
<accession>A0AAW8FU76</accession>
<dbReference type="InterPro" id="IPR029058">
    <property type="entry name" value="AB_hydrolase_fold"/>
</dbReference>
<dbReference type="RefSeq" id="WP_306986994.1">
    <property type="nucleotide sequence ID" value="NZ_JAUSYQ010000002.1"/>
</dbReference>
<reference evidence="2" key="1">
    <citation type="submission" date="2023-07" db="EMBL/GenBank/DDBJ databases">
        <title>Comparative genomics of wheat-associated soil bacteria to identify genetic determinants of phenazine resistance.</title>
        <authorList>
            <person name="Mouncey N."/>
        </authorList>
    </citation>
    <scope>NUCLEOTIDE SEQUENCE</scope>
    <source>
        <strain evidence="2">V4I22</strain>
    </source>
</reference>
<name>A0AAW8FU76_9ACTN</name>
<comment type="caution">
    <text evidence="2">The sequence shown here is derived from an EMBL/GenBank/DDBJ whole genome shotgun (WGS) entry which is preliminary data.</text>
</comment>
<evidence type="ECO:0000256" key="1">
    <source>
        <dbReference type="SAM" id="MobiDB-lite"/>
    </source>
</evidence>
<proteinExistence type="predicted"/>
<feature type="compositionally biased region" description="Polar residues" evidence="1">
    <location>
        <begin position="118"/>
        <end position="131"/>
    </location>
</feature>
<dbReference type="SUPFAM" id="SSF53474">
    <property type="entry name" value="alpha/beta-Hydrolases"/>
    <property type="match status" value="1"/>
</dbReference>
<protein>
    <submittedName>
        <fullName evidence="2">Pimeloyl-ACP methyl ester carboxylesterase</fullName>
    </submittedName>
</protein>
<sequence>MTAPTRFVTANGIRYACRRFGAETGTPLVFLRHFRGGMDHWDPAVTDGLAANRPAIPFDNTGVASSSGQTPDTVEAQADDAAAFIQALGLTRVGLIHATQHAPSDTVVPPTAVPTDASPVTTNATRTAPKP</sequence>
<dbReference type="Gene3D" id="3.40.50.1820">
    <property type="entry name" value="alpha/beta hydrolase"/>
    <property type="match status" value="1"/>
</dbReference>
<dbReference type="EMBL" id="JAUSZV010000006">
    <property type="protein sequence ID" value="MDQ0913591.1"/>
    <property type="molecule type" value="Genomic_DNA"/>
</dbReference>